<feature type="region of interest" description="Disordered" evidence="1">
    <location>
        <begin position="1"/>
        <end position="71"/>
    </location>
</feature>
<evidence type="ECO:0000256" key="1">
    <source>
        <dbReference type="SAM" id="MobiDB-lite"/>
    </source>
</evidence>
<name>A0A8E4HQU7_STRAR</name>
<dbReference type="AlphaFoldDB" id="A0A8E4HQU7"/>
<evidence type="ECO:0000313" key="2">
    <source>
        <dbReference type="EMBL" id="QLF98918.1"/>
    </source>
</evidence>
<reference evidence="2" key="1">
    <citation type="submission" date="2019-06" db="EMBL/GenBank/DDBJ databases">
        <authorList>
            <person name="Lee M.-J."/>
            <person name="Suh J.-W."/>
        </authorList>
    </citation>
    <scope>NUCLEOTIDE SEQUENCE</scope>
    <source>
        <strain evidence="2">3502J</strain>
    </source>
</reference>
<feature type="region of interest" description="Disordered" evidence="1">
    <location>
        <begin position="175"/>
        <end position="216"/>
    </location>
</feature>
<protein>
    <submittedName>
        <fullName evidence="2">Thioesterase</fullName>
    </submittedName>
</protein>
<dbReference type="EMBL" id="MN088369">
    <property type="protein sequence ID" value="QLF98918.1"/>
    <property type="molecule type" value="Genomic_DNA"/>
</dbReference>
<feature type="compositionally biased region" description="Low complexity" evidence="1">
    <location>
        <begin position="108"/>
        <end position="122"/>
    </location>
</feature>
<organism evidence="2">
    <name type="scientific">Streptomyces atratus</name>
    <dbReference type="NCBI Taxonomy" id="1893"/>
    <lineage>
        <taxon>Bacteria</taxon>
        <taxon>Bacillati</taxon>
        <taxon>Actinomycetota</taxon>
        <taxon>Actinomycetes</taxon>
        <taxon>Kitasatosporales</taxon>
        <taxon>Streptomycetaceae</taxon>
        <taxon>Streptomyces</taxon>
    </lineage>
</organism>
<feature type="compositionally biased region" description="Low complexity" evidence="1">
    <location>
        <begin position="132"/>
        <end position="142"/>
    </location>
</feature>
<accession>A0A8E4HQU7</accession>
<feature type="region of interest" description="Disordered" evidence="1">
    <location>
        <begin position="102"/>
        <end position="162"/>
    </location>
</feature>
<sequence>MRAAGRCPSTRVRNPGSAWSASRTPAVRPAPSSRWCAPRRPVSRWSASSTRGGSGVVLSRPSPTSTGWRAARPTRCWPSGICRPQSSATAWARWSPSRPFGCWRRSGRGPSPTSSRPAAGRRPATRARPARRGGATSGSSPSCVDWAGPATGSSPTRRDCGRPYRRCATTTGRWLPTARRPAPASGCRSPCSSGVRTRRRGRSTPPTGSRTPMRHSISGYFPVVTSSSTRTSPNCWISYGYGSCKS</sequence>
<proteinExistence type="predicted"/>